<dbReference type="RefSeq" id="WP_379596384.1">
    <property type="nucleotide sequence ID" value="NZ_JBHUDE010000018.1"/>
</dbReference>
<feature type="transmembrane region" description="Helical" evidence="1">
    <location>
        <begin position="7"/>
        <end position="28"/>
    </location>
</feature>
<name>A0ABW4HQD2_9BACI</name>
<feature type="transmembrane region" description="Helical" evidence="1">
    <location>
        <begin position="73"/>
        <end position="91"/>
    </location>
</feature>
<dbReference type="Proteomes" id="UP001597221">
    <property type="component" value="Unassembled WGS sequence"/>
</dbReference>
<keyword evidence="1" id="KW-1133">Transmembrane helix</keyword>
<accession>A0ABW4HQD2</accession>
<feature type="transmembrane region" description="Helical" evidence="1">
    <location>
        <begin position="34"/>
        <end position="53"/>
    </location>
</feature>
<evidence type="ECO:0000313" key="3">
    <source>
        <dbReference type="Proteomes" id="UP001597221"/>
    </source>
</evidence>
<evidence type="ECO:0000256" key="1">
    <source>
        <dbReference type="SAM" id="Phobius"/>
    </source>
</evidence>
<keyword evidence="1" id="KW-0472">Membrane</keyword>
<evidence type="ECO:0000313" key="2">
    <source>
        <dbReference type="EMBL" id="MFD1607039.1"/>
    </source>
</evidence>
<proteinExistence type="predicted"/>
<reference evidence="3" key="1">
    <citation type="journal article" date="2019" name="Int. J. Syst. Evol. Microbiol.">
        <title>The Global Catalogue of Microorganisms (GCM) 10K type strain sequencing project: providing services to taxonomists for standard genome sequencing and annotation.</title>
        <authorList>
            <consortium name="The Broad Institute Genomics Platform"/>
            <consortium name="The Broad Institute Genome Sequencing Center for Infectious Disease"/>
            <person name="Wu L."/>
            <person name="Ma J."/>
        </authorList>
    </citation>
    <scope>NUCLEOTIDE SEQUENCE [LARGE SCALE GENOMIC DNA]</scope>
    <source>
        <strain evidence="3">CGMCC 1.12376</strain>
    </source>
</reference>
<protein>
    <submittedName>
        <fullName evidence="2">Permease</fullName>
    </submittedName>
</protein>
<gene>
    <name evidence="2" type="ORF">ACFSBH_05165</name>
</gene>
<organism evidence="2 3">
    <name type="scientific">Oceanobacillus luteolus</name>
    <dbReference type="NCBI Taxonomy" id="1274358"/>
    <lineage>
        <taxon>Bacteria</taxon>
        <taxon>Bacillati</taxon>
        <taxon>Bacillota</taxon>
        <taxon>Bacilli</taxon>
        <taxon>Bacillales</taxon>
        <taxon>Bacillaceae</taxon>
        <taxon>Oceanobacillus</taxon>
    </lineage>
</organism>
<comment type="caution">
    <text evidence="2">The sequence shown here is derived from an EMBL/GenBank/DDBJ whole genome shotgun (WGS) entry which is preliminary data.</text>
</comment>
<feature type="transmembrane region" description="Helical" evidence="1">
    <location>
        <begin position="97"/>
        <end position="121"/>
    </location>
</feature>
<keyword evidence="1" id="KW-0812">Transmembrane</keyword>
<sequence>MNDRITYAVMGGGFLLLGIFLIFVAVMANSAPVPFTYIAFAIAIMCLCISYLVPEFFHKDERMQLIKQKGMFYSYFAFLFYSIVLQTLLQFEIINISALAAINILTGLMISNVFISFVILARVY</sequence>
<keyword evidence="3" id="KW-1185">Reference proteome</keyword>
<dbReference type="EMBL" id="JBHUDE010000018">
    <property type="protein sequence ID" value="MFD1607039.1"/>
    <property type="molecule type" value="Genomic_DNA"/>
</dbReference>